<dbReference type="HOGENOM" id="CLU_052630_0_0_9"/>
<accession>G8LUC8</accession>
<feature type="transmembrane region" description="Helical" evidence="1">
    <location>
        <begin position="64"/>
        <end position="81"/>
    </location>
</feature>
<protein>
    <recommendedName>
        <fullName evidence="4">DUF3810 domain-containing protein</fullName>
    </recommendedName>
</protein>
<evidence type="ECO:0008006" key="4">
    <source>
        <dbReference type="Google" id="ProtNLM"/>
    </source>
</evidence>
<keyword evidence="1" id="KW-0812">Transmembrane</keyword>
<organism evidence="2 3">
    <name type="scientific">Acetivibrio clariflavus (strain DSM 19732 / NBRC 101661 / EBR45)</name>
    <name type="common">Clostridium clariflavum</name>
    <dbReference type="NCBI Taxonomy" id="720554"/>
    <lineage>
        <taxon>Bacteria</taxon>
        <taxon>Bacillati</taxon>
        <taxon>Bacillota</taxon>
        <taxon>Clostridia</taxon>
        <taxon>Eubacteriales</taxon>
        <taxon>Oscillospiraceae</taxon>
        <taxon>Acetivibrio</taxon>
    </lineage>
</organism>
<dbReference type="RefSeq" id="WP_014256106.1">
    <property type="nucleotide sequence ID" value="NC_016627.1"/>
</dbReference>
<dbReference type="Proteomes" id="UP000005435">
    <property type="component" value="Chromosome"/>
</dbReference>
<sequence precursor="true">MGLKKGFIKLCFILLIPLGLFISNLSILYPETVEKLYSNGLYRAIAAPLNFISGLLPFSLGELLLVGFIILVIVQLIRFIIQSFRAPSQVKKHLLNFIPNLVVFISLVYFCFVILWGLNYQRLPFSQIAGLKVEPATVSELAAVCENLLEQAKELRKSVSEDDKGAMFLPAGKRDALKRAYKGYENAARFYPELGGKYSRPKGVILSEIMSYLGLEGIYSIYTGEANVNISMPDATFPFSTCHEMAHQRGFAREDEANYIAYVACKHHPDVDFQYSGVLYALIYAGNELYRNDPDRYAELRSKYSEGMKRDLAAINSYWKKYETPVQDFSSSVNDTYLKANRQEDGVKSYGRMVDLLIAEYRASKS</sequence>
<name>G8LUC8_ACECE</name>
<dbReference type="EMBL" id="CP003065">
    <property type="protein sequence ID" value="AEV69560.1"/>
    <property type="molecule type" value="Genomic_DNA"/>
</dbReference>
<dbReference type="AlphaFoldDB" id="G8LUC8"/>
<evidence type="ECO:0000313" key="2">
    <source>
        <dbReference type="EMBL" id="AEV69560.1"/>
    </source>
</evidence>
<evidence type="ECO:0000256" key="1">
    <source>
        <dbReference type="SAM" id="Phobius"/>
    </source>
</evidence>
<dbReference type="KEGG" id="ccl:Clocl_3025"/>
<keyword evidence="1" id="KW-0472">Membrane</keyword>
<feature type="transmembrane region" description="Helical" evidence="1">
    <location>
        <begin position="93"/>
        <end position="118"/>
    </location>
</feature>
<gene>
    <name evidence="2" type="ordered locus">Clocl_3025</name>
</gene>
<reference evidence="3" key="1">
    <citation type="submission" date="2011-12" db="EMBL/GenBank/DDBJ databases">
        <title>Complete sequence of Clostridium clariflavum DSM 19732.</title>
        <authorList>
            <consortium name="US DOE Joint Genome Institute"/>
            <person name="Lucas S."/>
            <person name="Han J."/>
            <person name="Lapidus A."/>
            <person name="Cheng J.-F."/>
            <person name="Goodwin L."/>
            <person name="Pitluck S."/>
            <person name="Peters L."/>
            <person name="Teshima H."/>
            <person name="Detter J.C."/>
            <person name="Han C."/>
            <person name="Tapia R."/>
            <person name="Land M."/>
            <person name="Hauser L."/>
            <person name="Kyrpides N."/>
            <person name="Ivanova N."/>
            <person name="Pagani I."/>
            <person name="Kitzmiller T."/>
            <person name="Lynd L."/>
            <person name="Izquierdo J."/>
            <person name="Woyke T."/>
        </authorList>
    </citation>
    <scope>NUCLEOTIDE SEQUENCE [LARGE SCALE GENOMIC DNA]</scope>
    <source>
        <strain evidence="3">DSM 19732 / NBRC 101661 / EBR45</strain>
    </source>
</reference>
<proteinExistence type="predicted"/>
<evidence type="ECO:0000313" key="3">
    <source>
        <dbReference type="Proteomes" id="UP000005435"/>
    </source>
</evidence>
<keyword evidence="1" id="KW-1133">Transmembrane helix</keyword>
<dbReference type="eggNOG" id="ENOG502Z7T3">
    <property type="taxonomic scope" value="Bacteria"/>
</dbReference>
<feature type="transmembrane region" description="Helical" evidence="1">
    <location>
        <begin position="6"/>
        <end position="29"/>
    </location>
</feature>
<dbReference type="STRING" id="720554.Clocl_3025"/>
<dbReference type="InterPro" id="IPR024294">
    <property type="entry name" value="DUF3810"/>
</dbReference>
<keyword evidence="3" id="KW-1185">Reference proteome</keyword>
<dbReference type="Pfam" id="PF12725">
    <property type="entry name" value="DUF3810"/>
    <property type="match status" value="1"/>
</dbReference>
<reference evidence="2 3" key="2">
    <citation type="journal article" date="2012" name="Stand. Genomic Sci.">
        <title>Complete Genome Sequence of Clostridium clariflavum DSM 19732.</title>
        <authorList>
            <person name="Izquierdo J.A."/>
            <person name="Goodwin L."/>
            <person name="Davenport K.W."/>
            <person name="Teshima H."/>
            <person name="Bruce D."/>
            <person name="Detter C."/>
            <person name="Tapia R."/>
            <person name="Han S."/>
            <person name="Land M."/>
            <person name="Hauser L."/>
            <person name="Jeffries C.D."/>
            <person name="Han J."/>
            <person name="Pitluck S."/>
            <person name="Nolan M."/>
            <person name="Chen A."/>
            <person name="Huntemann M."/>
            <person name="Mavromatis K."/>
            <person name="Mikhailova N."/>
            <person name="Liolios K."/>
            <person name="Woyke T."/>
            <person name="Lynd L.R."/>
        </authorList>
    </citation>
    <scope>NUCLEOTIDE SEQUENCE [LARGE SCALE GENOMIC DNA]</scope>
    <source>
        <strain evidence="3">DSM 19732 / NBRC 101661 / EBR45</strain>
    </source>
</reference>